<feature type="compositionally biased region" description="Polar residues" evidence="1">
    <location>
        <begin position="183"/>
        <end position="193"/>
    </location>
</feature>
<feature type="compositionally biased region" description="Low complexity" evidence="1">
    <location>
        <begin position="24"/>
        <end position="34"/>
    </location>
</feature>
<reference evidence="2" key="1">
    <citation type="submission" date="2022-10" db="EMBL/GenBank/DDBJ databases">
        <title>Puccinia triticina Genome sequencing and assembly.</title>
        <authorList>
            <person name="Li C."/>
        </authorList>
    </citation>
    <scope>NUCLEOTIDE SEQUENCE</scope>
    <source>
        <strain evidence="2">Pt15</strain>
    </source>
</reference>
<dbReference type="Proteomes" id="UP001164743">
    <property type="component" value="Chromosome 7A"/>
</dbReference>
<sequence length="284" mass="31582">MYLQSLHHAPGNPQLGHSQDDHSNSSSKSSESPKSPLPHNVISQFSTSAPAQLPTPAPTEVFPFECHISYALYLEQQNQKKEMTWKPAKSNNPKLSFLINPNELAFKEFKKDVVSACNAALFGVDKTIAKAGKKGIPAIEWKAFIPNHRTHSTKGGSVPESRKPKQEESQGPPREPDCKDEPSTQCKEGSSDQAGVDNNNDEEMDDDSDNKGLVIQDQELYMSQIYARYGMNKDYDRFNPAYPHLTNVSKYLPLTDGNVRKWADVLLARKTGVLLLSPPSNLVF</sequence>
<dbReference type="RefSeq" id="XP_053022653.1">
    <property type="nucleotide sequence ID" value="XM_053171475.1"/>
</dbReference>
<accession>A0ABY7CPC1</accession>
<evidence type="ECO:0000256" key="1">
    <source>
        <dbReference type="SAM" id="MobiDB-lite"/>
    </source>
</evidence>
<gene>
    <name evidence="2" type="ORF">PtA15_7A829</name>
</gene>
<dbReference type="EMBL" id="CP110427">
    <property type="protein sequence ID" value="WAQ87098.1"/>
    <property type="molecule type" value="Genomic_DNA"/>
</dbReference>
<name>A0ABY7CPC1_9BASI</name>
<feature type="region of interest" description="Disordered" evidence="1">
    <location>
        <begin position="1"/>
        <end position="42"/>
    </location>
</feature>
<protein>
    <submittedName>
        <fullName evidence="2">Uncharacterized protein</fullName>
    </submittedName>
</protein>
<keyword evidence="3" id="KW-1185">Reference proteome</keyword>
<feature type="compositionally biased region" description="Acidic residues" evidence="1">
    <location>
        <begin position="199"/>
        <end position="208"/>
    </location>
</feature>
<proteinExistence type="predicted"/>
<evidence type="ECO:0000313" key="2">
    <source>
        <dbReference type="EMBL" id="WAQ87098.1"/>
    </source>
</evidence>
<dbReference type="GeneID" id="77812370"/>
<feature type="region of interest" description="Disordered" evidence="1">
    <location>
        <begin position="146"/>
        <end position="214"/>
    </location>
</feature>
<evidence type="ECO:0000313" key="3">
    <source>
        <dbReference type="Proteomes" id="UP001164743"/>
    </source>
</evidence>
<feature type="compositionally biased region" description="Basic and acidic residues" evidence="1">
    <location>
        <begin position="160"/>
        <end position="182"/>
    </location>
</feature>
<organism evidence="2 3">
    <name type="scientific">Puccinia triticina</name>
    <dbReference type="NCBI Taxonomy" id="208348"/>
    <lineage>
        <taxon>Eukaryota</taxon>
        <taxon>Fungi</taxon>
        <taxon>Dikarya</taxon>
        <taxon>Basidiomycota</taxon>
        <taxon>Pucciniomycotina</taxon>
        <taxon>Pucciniomycetes</taxon>
        <taxon>Pucciniales</taxon>
        <taxon>Pucciniaceae</taxon>
        <taxon>Puccinia</taxon>
    </lineage>
</organism>